<protein>
    <submittedName>
        <fullName evidence="2">Uncharacterized protein</fullName>
    </submittedName>
</protein>
<keyword evidence="3" id="KW-1185">Reference proteome</keyword>
<evidence type="ECO:0000313" key="2">
    <source>
        <dbReference type="EMBL" id="MBP0493981.1"/>
    </source>
</evidence>
<evidence type="ECO:0000256" key="1">
    <source>
        <dbReference type="SAM" id="MobiDB-lite"/>
    </source>
</evidence>
<gene>
    <name evidence="2" type="ORF">J5Y10_14445</name>
</gene>
<feature type="compositionally biased region" description="Pro residues" evidence="1">
    <location>
        <begin position="82"/>
        <end position="95"/>
    </location>
</feature>
<name>A0A940N0S8_9PROT</name>
<evidence type="ECO:0000313" key="3">
    <source>
        <dbReference type="Proteomes" id="UP000677537"/>
    </source>
</evidence>
<dbReference type="EMBL" id="JAGIZA010000008">
    <property type="protein sequence ID" value="MBP0493981.1"/>
    <property type="molecule type" value="Genomic_DNA"/>
</dbReference>
<dbReference type="Proteomes" id="UP000677537">
    <property type="component" value="Unassembled WGS sequence"/>
</dbReference>
<reference evidence="2" key="1">
    <citation type="submission" date="2021-03" db="EMBL/GenBank/DDBJ databases">
        <authorList>
            <person name="So Y."/>
        </authorList>
    </citation>
    <scope>NUCLEOTIDE SEQUENCE</scope>
    <source>
        <strain evidence="2">SG15</strain>
    </source>
</reference>
<dbReference type="RefSeq" id="WP_209374729.1">
    <property type="nucleotide sequence ID" value="NZ_JAGIZA010000008.1"/>
</dbReference>
<comment type="caution">
    <text evidence="2">The sequence shown here is derived from an EMBL/GenBank/DDBJ whole genome shotgun (WGS) entry which is preliminary data.</text>
</comment>
<sequence>MRDGRIRTGAVRAGRLGVALLLAPPPMGGAMAQGQPLMPPSLPSTLPGGMPLPGLPSGSQQEILQRILDAAGSRTSGGIPASPAPAAPAPPPASPIPATGAYAAPSPAPRLDPAEPLSNTEAFFAARLPEQQPPLRQFGYDTFRRSTLNNAAFATVL</sequence>
<proteinExistence type="predicted"/>
<feature type="region of interest" description="Disordered" evidence="1">
    <location>
        <begin position="71"/>
        <end position="118"/>
    </location>
</feature>
<organism evidence="2 3">
    <name type="scientific">Roseomonas indoligenes</name>
    <dbReference type="NCBI Taxonomy" id="2820811"/>
    <lineage>
        <taxon>Bacteria</taxon>
        <taxon>Pseudomonadati</taxon>
        <taxon>Pseudomonadota</taxon>
        <taxon>Alphaproteobacteria</taxon>
        <taxon>Acetobacterales</taxon>
        <taxon>Roseomonadaceae</taxon>
        <taxon>Roseomonas</taxon>
    </lineage>
</organism>
<dbReference type="AlphaFoldDB" id="A0A940N0S8"/>
<accession>A0A940N0S8</accession>
<feature type="region of interest" description="Disordered" evidence="1">
    <location>
        <begin position="31"/>
        <end position="58"/>
    </location>
</feature>